<dbReference type="Proteomes" id="UP000557872">
    <property type="component" value="Unassembled WGS sequence"/>
</dbReference>
<evidence type="ECO:0000313" key="5">
    <source>
        <dbReference type="EMBL" id="NWK55500.1"/>
    </source>
</evidence>
<dbReference type="FunFam" id="3.30.300.160:FF:000002">
    <property type="entry name" value="Type II secretion system protein E"/>
    <property type="match status" value="1"/>
</dbReference>
<sequence>MYSNEDYLLELLTEAQLVTAEEIDAIRGQLRGRESVVERLIGDNRVSEDQVAQVCAQSSSMEYIDLAHWPIPPDVFEKVPEDVAKRFRAVPVQDDGVYLTIAVADPLDFEVLDTLPHVLGREINPVVATLSAISQVIHQNYGGEVSDDAANESFTVVGSEGEEEVTADDAPIIKMVSSMLLESFKMRASDIHIEPMETTLRVRYRVDGKLVEIDNHPKKLHPAIIARIKVMSGTMSIAEKRLPQDGRIQIRVAGKEVDLRVSSVPSNHGESIVMRILDKTSLMLGLPELGFFSDDQATFEKLIRLPDGIILVTGPTGSGKTTTLYGCLNTINTSDRKIITVEDPVEYELPGINQVMVKTDIGMTFAAALRAMMRQAPNVIMLGEIRDAETAGIAIQAALTGHLVFSTLHTNDAPGAVARLADIGVKRFLVASAVRAIIAQRLVRKLCPKCKTSAILSDREMRTLKLDARQVAESDIRGPQGCEACREMGYKGRMGIFEMFKIDDEVRHLINQELTSPQLRRRARELGMRTLREDGIRKVLAGSTSASEVMRVTMSDSD</sequence>
<dbReference type="Gene3D" id="3.30.300.160">
    <property type="entry name" value="Type II secretion system, protein E, N-terminal domain"/>
    <property type="match status" value="1"/>
</dbReference>
<evidence type="ECO:0000256" key="3">
    <source>
        <dbReference type="ARBA" id="ARBA00022840"/>
    </source>
</evidence>
<dbReference type="FunFam" id="3.40.50.300:FF:000398">
    <property type="entry name" value="Type IV pilus assembly ATPase PilB"/>
    <property type="match status" value="1"/>
</dbReference>
<protein>
    <submittedName>
        <fullName evidence="5">Flp pilus assembly complex ATPase component TadA</fullName>
    </submittedName>
</protein>
<dbReference type="Pfam" id="PF05157">
    <property type="entry name" value="MshEN"/>
    <property type="match status" value="1"/>
</dbReference>
<keyword evidence="6" id="KW-1185">Reference proteome</keyword>
<dbReference type="CDD" id="cd01129">
    <property type="entry name" value="PulE-GspE-like"/>
    <property type="match status" value="1"/>
</dbReference>
<dbReference type="Pfam" id="PF00437">
    <property type="entry name" value="T2SSE"/>
    <property type="match status" value="1"/>
</dbReference>
<dbReference type="InterPro" id="IPR001482">
    <property type="entry name" value="T2SS/T4SS_dom"/>
</dbReference>
<evidence type="ECO:0000256" key="2">
    <source>
        <dbReference type="ARBA" id="ARBA00022741"/>
    </source>
</evidence>
<dbReference type="RefSeq" id="WP_178932012.1">
    <property type="nucleotide sequence ID" value="NZ_JACBAZ010000002.1"/>
</dbReference>
<dbReference type="Gene3D" id="3.30.450.90">
    <property type="match status" value="1"/>
</dbReference>
<dbReference type="SUPFAM" id="SSF160246">
    <property type="entry name" value="EspE N-terminal domain-like"/>
    <property type="match status" value="1"/>
</dbReference>
<comment type="caution">
    <text evidence="5">The sequence shown here is derived from an EMBL/GenBank/DDBJ whole genome shotgun (WGS) entry which is preliminary data.</text>
</comment>
<dbReference type="EMBL" id="JACBAZ010000002">
    <property type="protein sequence ID" value="NWK55500.1"/>
    <property type="molecule type" value="Genomic_DNA"/>
</dbReference>
<name>A0A851GL80_9BACT</name>
<dbReference type="PANTHER" id="PTHR30258:SF1">
    <property type="entry name" value="PROTEIN TRANSPORT PROTEIN HOFB HOMOLOG"/>
    <property type="match status" value="1"/>
</dbReference>
<keyword evidence="3" id="KW-0067">ATP-binding</keyword>
<accession>A0A851GL80</accession>
<dbReference type="GO" id="GO:0005886">
    <property type="term" value="C:plasma membrane"/>
    <property type="evidence" value="ECO:0007669"/>
    <property type="project" value="TreeGrafter"/>
</dbReference>
<dbReference type="InterPro" id="IPR007831">
    <property type="entry name" value="T2SS_GspE_N"/>
</dbReference>
<organism evidence="5 6">
    <name type="scientific">Oceaniferula marina</name>
    <dbReference type="NCBI Taxonomy" id="2748318"/>
    <lineage>
        <taxon>Bacteria</taxon>
        <taxon>Pseudomonadati</taxon>
        <taxon>Verrucomicrobiota</taxon>
        <taxon>Verrucomicrobiia</taxon>
        <taxon>Verrucomicrobiales</taxon>
        <taxon>Verrucomicrobiaceae</taxon>
        <taxon>Oceaniferula</taxon>
    </lineage>
</organism>
<evidence type="ECO:0000256" key="1">
    <source>
        <dbReference type="ARBA" id="ARBA00006611"/>
    </source>
</evidence>
<reference evidence="5 6" key="1">
    <citation type="submission" date="2020-07" db="EMBL/GenBank/DDBJ databases">
        <title>Roseicoccus Jingziensis gen. nov., sp. nov., isolated from coastal seawater.</title>
        <authorList>
            <person name="Feng X."/>
        </authorList>
    </citation>
    <scope>NUCLEOTIDE SEQUENCE [LARGE SCALE GENOMIC DNA]</scope>
    <source>
        <strain evidence="5 6">N1E253</strain>
    </source>
</reference>
<dbReference type="InterPro" id="IPR027417">
    <property type="entry name" value="P-loop_NTPase"/>
</dbReference>
<dbReference type="InterPro" id="IPR037257">
    <property type="entry name" value="T2SS_E_N_sf"/>
</dbReference>
<dbReference type="GO" id="GO:0005524">
    <property type="term" value="F:ATP binding"/>
    <property type="evidence" value="ECO:0007669"/>
    <property type="project" value="UniProtKB-KW"/>
</dbReference>
<dbReference type="SMART" id="SM00382">
    <property type="entry name" value="AAA"/>
    <property type="match status" value="1"/>
</dbReference>
<proteinExistence type="inferred from homology"/>
<dbReference type="PANTHER" id="PTHR30258">
    <property type="entry name" value="TYPE II SECRETION SYSTEM PROTEIN GSPE-RELATED"/>
    <property type="match status" value="1"/>
</dbReference>
<gene>
    <name evidence="5" type="primary">tadA</name>
    <name evidence="5" type="ORF">HW115_07750</name>
</gene>
<evidence type="ECO:0000259" key="4">
    <source>
        <dbReference type="SMART" id="SM00382"/>
    </source>
</evidence>
<dbReference type="FunFam" id="3.30.450.90:FF:000001">
    <property type="entry name" value="Type II secretion system ATPase GspE"/>
    <property type="match status" value="1"/>
</dbReference>
<dbReference type="SUPFAM" id="SSF52540">
    <property type="entry name" value="P-loop containing nucleoside triphosphate hydrolases"/>
    <property type="match status" value="1"/>
</dbReference>
<evidence type="ECO:0000313" key="6">
    <source>
        <dbReference type="Proteomes" id="UP000557872"/>
    </source>
</evidence>
<feature type="domain" description="AAA+ ATPase" evidence="4">
    <location>
        <begin position="306"/>
        <end position="429"/>
    </location>
</feature>
<comment type="similarity">
    <text evidence="1">Belongs to the GSP E family.</text>
</comment>
<dbReference type="InterPro" id="IPR003593">
    <property type="entry name" value="AAA+_ATPase"/>
</dbReference>
<dbReference type="AlphaFoldDB" id="A0A851GL80"/>
<dbReference type="Gene3D" id="3.40.50.300">
    <property type="entry name" value="P-loop containing nucleotide triphosphate hydrolases"/>
    <property type="match status" value="1"/>
</dbReference>
<dbReference type="GO" id="GO:0016887">
    <property type="term" value="F:ATP hydrolysis activity"/>
    <property type="evidence" value="ECO:0007669"/>
    <property type="project" value="TreeGrafter"/>
</dbReference>
<keyword evidence="2" id="KW-0547">Nucleotide-binding</keyword>